<evidence type="ECO:0000313" key="1">
    <source>
        <dbReference type="EMBL" id="ANX13275.1"/>
    </source>
</evidence>
<reference evidence="1 2" key="1">
    <citation type="submission" date="2016-08" db="EMBL/GenBank/DDBJ databases">
        <title>Complete genome sequence of Fictibacillus arsenicus G25-54, a strain with toxicity to nematodes and a potential arsenic-resistance activity.</title>
        <authorList>
            <person name="Zheng Z."/>
        </authorList>
    </citation>
    <scope>NUCLEOTIDE SEQUENCE [LARGE SCALE GENOMIC DNA]</scope>
    <source>
        <strain evidence="1 2">G25-54</strain>
    </source>
</reference>
<organism evidence="1 2">
    <name type="scientific">Fictibacillus arsenicus</name>
    <dbReference type="NCBI Taxonomy" id="255247"/>
    <lineage>
        <taxon>Bacteria</taxon>
        <taxon>Bacillati</taxon>
        <taxon>Bacillota</taxon>
        <taxon>Bacilli</taxon>
        <taxon>Bacillales</taxon>
        <taxon>Fictibacillaceae</taxon>
        <taxon>Fictibacillus</taxon>
    </lineage>
</organism>
<dbReference type="AlphaFoldDB" id="A0A1B1Z717"/>
<sequence>MVVFLKTSLKVDRSARCETPGGLAGQVRLLRRKAQRRLTARPPGKRASWSGDQQERLLKSLIYLTKSRGQ</sequence>
<dbReference type="Proteomes" id="UP000077412">
    <property type="component" value="Chromosome"/>
</dbReference>
<accession>A0A1B1Z717</accession>
<evidence type="ECO:0000313" key="2">
    <source>
        <dbReference type="Proteomes" id="UP000077412"/>
    </source>
</evidence>
<name>A0A1B1Z717_9BACL</name>
<dbReference type="STRING" id="255247.ABE41_014800"/>
<keyword evidence="2" id="KW-1185">Reference proteome</keyword>
<protein>
    <submittedName>
        <fullName evidence="1">Uncharacterized protein</fullName>
    </submittedName>
</protein>
<dbReference type="EMBL" id="CP016761">
    <property type="protein sequence ID" value="ANX13275.1"/>
    <property type="molecule type" value="Genomic_DNA"/>
</dbReference>
<dbReference type="KEGG" id="far:ABE41_014800"/>
<proteinExistence type="predicted"/>
<gene>
    <name evidence="1" type="ORF">ABE41_014800</name>
</gene>